<evidence type="ECO:0000256" key="1">
    <source>
        <dbReference type="SAM" id="MobiDB-lite"/>
    </source>
</evidence>
<dbReference type="EMBL" id="JACEFO010002615">
    <property type="protein sequence ID" value="KAF8654581.1"/>
    <property type="molecule type" value="Genomic_DNA"/>
</dbReference>
<organism evidence="2 3">
    <name type="scientific">Digitaria exilis</name>
    <dbReference type="NCBI Taxonomy" id="1010633"/>
    <lineage>
        <taxon>Eukaryota</taxon>
        <taxon>Viridiplantae</taxon>
        <taxon>Streptophyta</taxon>
        <taxon>Embryophyta</taxon>
        <taxon>Tracheophyta</taxon>
        <taxon>Spermatophyta</taxon>
        <taxon>Magnoliopsida</taxon>
        <taxon>Liliopsida</taxon>
        <taxon>Poales</taxon>
        <taxon>Poaceae</taxon>
        <taxon>PACMAD clade</taxon>
        <taxon>Panicoideae</taxon>
        <taxon>Panicodae</taxon>
        <taxon>Paniceae</taxon>
        <taxon>Anthephorinae</taxon>
        <taxon>Digitaria</taxon>
    </lineage>
</organism>
<feature type="region of interest" description="Disordered" evidence="1">
    <location>
        <begin position="387"/>
        <end position="452"/>
    </location>
</feature>
<feature type="compositionally biased region" description="Basic and acidic residues" evidence="1">
    <location>
        <begin position="416"/>
        <end position="452"/>
    </location>
</feature>
<dbReference type="PANTHER" id="PTHR34285">
    <property type="entry name" value="OS08G0510800 PROTEIN"/>
    <property type="match status" value="1"/>
</dbReference>
<feature type="compositionally biased region" description="Basic and acidic residues" evidence="1">
    <location>
        <begin position="387"/>
        <end position="398"/>
    </location>
</feature>
<accession>A0A835E0M8</accession>
<sequence length="452" mass="47547">MVTPVIIRNGQHQKRHAQATSAIHSQSKSIPTSSEAEAHLRISPAAPPRSYLPHRGKNGAAAPAPPRRAADRPASPMKASIKFRDDDRPLMRAKVPIGVLGLPFQSGLAAGGDPRELRFDLSTAFASGPSLRLSYRPNDPGLPFALTVRAGLGPLGSPARAPFALAAEFNLLSSDPSSPAFFLRLKPRLGDFSLSHTLRSASADATPAVRKVGETAHEGDEQGFVYKPPSFSFTGSGLAADVAAAGTKSGVGALLSGMQLTTRSVLPLWGRASLRFNWGLRAPPELLADDGSAGGRGKAARAPVSKMPLLVMSKLSIEQSPRADAGSRKGGGADSLSSRCGEATDAAPDAQGDGEAAFSLVRRQLESLNVENVMLRRAVEDLRAEIRSSSRATARGEGRLAATGAPPPQPYQAFHARPERPRAAAREHAPEKAAAPDDVGEELKKALEARLR</sequence>
<feature type="compositionally biased region" description="Polar residues" evidence="1">
    <location>
        <begin position="18"/>
        <end position="35"/>
    </location>
</feature>
<evidence type="ECO:0000313" key="3">
    <source>
        <dbReference type="Proteomes" id="UP000636709"/>
    </source>
</evidence>
<reference evidence="2" key="1">
    <citation type="submission" date="2020-07" db="EMBL/GenBank/DDBJ databases">
        <title>Genome sequence and genetic diversity analysis of an under-domesticated orphan crop, white fonio (Digitaria exilis).</title>
        <authorList>
            <person name="Bennetzen J.L."/>
            <person name="Chen S."/>
            <person name="Ma X."/>
            <person name="Wang X."/>
            <person name="Yssel A.E.J."/>
            <person name="Chaluvadi S.R."/>
            <person name="Johnson M."/>
            <person name="Gangashetty P."/>
            <person name="Hamidou F."/>
            <person name="Sanogo M.D."/>
            <person name="Zwaenepoel A."/>
            <person name="Wallace J."/>
            <person name="Van De Peer Y."/>
            <person name="Van Deynze A."/>
        </authorList>
    </citation>
    <scope>NUCLEOTIDE SEQUENCE</scope>
    <source>
        <tissue evidence="2">Leaves</tissue>
    </source>
</reference>
<dbReference type="OrthoDB" id="1926966at2759"/>
<name>A0A835E0M8_9POAL</name>
<dbReference type="Proteomes" id="UP000636709">
    <property type="component" value="Unassembled WGS sequence"/>
</dbReference>
<keyword evidence="3" id="KW-1185">Reference proteome</keyword>
<evidence type="ECO:0000313" key="2">
    <source>
        <dbReference type="EMBL" id="KAF8654581.1"/>
    </source>
</evidence>
<dbReference type="AlphaFoldDB" id="A0A835E0M8"/>
<proteinExistence type="predicted"/>
<feature type="region of interest" description="Disordered" evidence="1">
    <location>
        <begin position="1"/>
        <end position="84"/>
    </location>
</feature>
<gene>
    <name evidence="2" type="ORF">HU200_061778</name>
</gene>
<feature type="region of interest" description="Disordered" evidence="1">
    <location>
        <begin position="318"/>
        <end position="351"/>
    </location>
</feature>
<dbReference type="PANTHER" id="PTHR34285:SF3">
    <property type="entry name" value="OS08G0510800 PROTEIN"/>
    <property type="match status" value="1"/>
</dbReference>
<comment type="caution">
    <text evidence="2">The sequence shown here is derived from an EMBL/GenBank/DDBJ whole genome shotgun (WGS) entry which is preliminary data.</text>
</comment>
<protein>
    <submittedName>
        <fullName evidence="2">Uncharacterized protein</fullName>
    </submittedName>
</protein>